<dbReference type="AlphaFoldDB" id="A0A0R3UA65"/>
<evidence type="ECO:0000313" key="1">
    <source>
        <dbReference type="EMBL" id="VDD77811.1"/>
    </source>
</evidence>
<proteinExistence type="predicted"/>
<protein>
    <submittedName>
        <fullName evidence="1">Uncharacterized protein</fullName>
    </submittedName>
</protein>
<name>A0A0R3UA65_MESCO</name>
<keyword evidence="2" id="KW-1185">Reference proteome</keyword>
<dbReference type="Proteomes" id="UP000267029">
    <property type="component" value="Unassembled WGS sequence"/>
</dbReference>
<accession>A0A0R3UA65</accession>
<reference evidence="1 2" key="1">
    <citation type="submission" date="2018-10" db="EMBL/GenBank/DDBJ databases">
        <authorList>
            <consortium name="Pathogen Informatics"/>
        </authorList>
    </citation>
    <scope>NUCLEOTIDE SEQUENCE [LARGE SCALE GENOMIC DNA]</scope>
</reference>
<sequence length="116" mass="13246">MSEETSPRSSQVAASQRNAFRDYVVAYKLSQNPLKPLIFEDILGEKTDVNLNFQVPSRCDCLVTFFNGFTGHNGELLEFLSGSESDDSELGEFTWKPLRKMTAGREKRLLVLRRRL</sequence>
<evidence type="ECO:0000313" key="2">
    <source>
        <dbReference type="Proteomes" id="UP000267029"/>
    </source>
</evidence>
<gene>
    <name evidence="1" type="ORF">MCOS_LOCUS3814</name>
</gene>
<organism evidence="1 2">
    <name type="scientific">Mesocestoides corti</name>
    <name type="common">Flatworm</name>
    <dbReference type="NCBI Taxonomy" id="53468"/>
    <lineage>
        <taxon>Eukaryota</taxon>
        <taxon>Metazoa</taxon>
        <taxon>Spiralia</taxon>
        <taxon>Lophotrochozoa</taxon>
        <taxon>Platyhelminthes</taxon>
        <taxon>Cestoda</taxon>
        <taxon>Eucestoda</taxon>
        <taxon>Cyclophyllidea</taxon>
        <taxon>Mesocestoididae</taxon>
        <taxon>Mesocestoides</taxon>
    </lineage>
</organism>
<dbReference type="EMBL" id="UXSR01001021">
    <property type="protein sequence ID" value="VDD77811.1"/>
    <property type="molecule type" value="Genomic_DNA"/>
</dbReference>